<evidence type="ECO:0000256" key="14">
    <source>
        <dbReference type="ARBA" id="ARBA00047899"/>
    </source>
</evidence>
<sequence length="2780" mass="314573">MAVLGLGKIAEKLKSAKTKERNDAIAELADIDDAVLIRIADDASQFVPILGTVKGLLDGLSIELQAYSPDTAPKDAQLSRIHRLSTLIRRLAGTVLLRSNFRHGKLGTKRYESFIAHICSLTLWSDKVSQKDQMFKPAAYSLMTSLCSLLSMKEYADHLNSSSYSDLVKFVIRCINCMMSPENIENRYSGFPITKITIECFKLLQTILTPDSDGDFIFLCNNSLNPNENYYLRLVLAIERFYTEGYSRGLSSSQSMIHVFNVINILLVSLSKKDFKLGNKLCRLSICFIEDTATVSHDLPELFARFAHICFYYALNAQFEEERLTRDEIFIVIEKLSVAHSDARVYKPLSPNVIKLHSQKNENVLDWYHFKYCSLADDDYKREWNIMTALVKCVVLYFELPPSSSIGDGRKRRKTMASSDRLCEAIRAVDDLTGILHFSLNSTDPKNRMFSLQFVFFIICFASTNSHLSIWMKVTKSIASRLKLKLYMSHLTAPEYQDHKLWAMLFIAISLRSGSTMLTQEDRSGNFQKMLAVCLESVSLKEQDVLSCALASILLQQKDIKYNSVIMDRLELLVADPRSNGPLSINTESLSFMVALHNACRAIRLKSLKSHRSRVSSFIADQLIDWLDSRLPSFLAVRQKIDDIKTLAAFVNWVQGNDKINLENSSHQPVYRPSSEWWIESRQLRVYPYLEVSFALLNNEPWAQWHDSDCKLHAEIIPVDFRSRKLMLDAYWTSHIPADSYNLTVLGVEMAKVSASGELSSYIGAHTSIALEAGDFRTLRDLFYSSESLPSATLFSGVVLDELMSRLSDFSNTVSKGHSVSAVYLESSGELRSMDFDQYVIAYFWRSLDLASFMSYSVKYLRTLQYAPQISKCFEEILRRLTSFSFDKNSWQSWEKLIRDFAETLFGSYDLERTNSTITLSATLVCHMLKSWDMVPEHMKQDLSDICRFLTELHSQNLVLFEDGVASMLALFSSLEGVTENLSENLSEVVQSYIKTLTNSQSSTVYLAASTNPISKISTDHFVTFRSCFTHPEESPESISLFFQCMSKISGISPAVLVLSVFEVIQTLRLSEQHNSRIIASYFMKSISENRVLDSIVEPVMKYWWTSNSSFEGFPYYLFVSEKTLPFPKRYSRMAAALAIAFPTDASLLTLEEAQASEFENTETSLDKIIFAASSLAIAYAFTKGGSRNNVFKFLSLNLSADRYEQVVGQNTVHTVSNILRLSNVNSESSMLLALKRLGIENITSSVLDESSETLAMQDFLSISPNTTVESLKAVITHKYPQAYDFWSPSVVYFLLQQAIMQLESTKMPHMKASVIRICKLIFLLASNSFCSVDVLGLTVRYLAPYLQDEHVHADVSKLITAAIKDGRFPKIILLQVLSFLLLSKASGVTTDMALIAAIQDNTLNMDEKDPLGHIINAALQTLNNRPCLLTVQSICETITLLENETDIDDDNNNGNEKDVENALISILSSLFELQEFTPSIPVIDSKIASWMISHCDSTQSSTFAVWIGKSLGYYCIKNGGVNVDSMVKKYTNDFQTSSSLDSVFRILKNHKAKGGITAEFRFNTMVGYILHEISTAGAAGAAGAQTLNNLDVDRVFPNCQSYIMPIIDFGYLHSDFYESTFIRNNQKSLEELVKEIGTSPVGSHDILDTLLDRIESRTPLAPLLKYHLKKSPELVKHVFSALWIYIISVGGEEERELVITLMNNGINQNFGEHESTLRDLCELALHIRVLSRNEVEQFAGVFSKLDAIKVAELCCKFKDPKAALMLLEDAHFSGFSDWRLDIELLSRVYSLLDEEDLAYGLPVTPNLDYVKRITYEATNDSHRKLLLSNAELNSVFALGENSLKTENVMQSMLDFGFTGMSKVFSEGQDEESQDKDTFYEWAWKLNQWDVQEPVNPTSLDSFTFTFLKGLQCEKPFGPVCKTLVENKKAFAPGLTPSKRLESWLSTLSIGSLSYQYDIDDIRGNFGEHILRSLESISWLHEADFSTAENLLLASRASFEILMNRSMFENRNTLFLAALAATDRLSRLAIANNENQKSLDCSVYMERFIETSQVPHEVKEYARRFSKFNLASAFWGLGDTSFPVEMLKQLSSDDLVPSSFHSPLTELELPRPLLRAYLVKWMSESKHMSSDVIFDQYVDEGTANDFRDVHQRATMYHMFAEFCYNEYQSKVLLDQLKHHEQLRSKRMKEYVDLKLFSENRGNPMEQIRDAVRVSRKTKTQILADEEEILRIKTNRERCFAGAVRFYPIALSLSDEFDYTDVDKFCALWLENGSNSNHDFDPHLQKIPSFKFLSWANQLVSRLLSEINPFQTALENVIARVSLAYPMHMLYLVKSLTMIELHTDDAVAGSRVEAADKLWHKLGLNSSLSTQIEAINQFCQHAMALAKATLEKRSKIPLSSLADGRWWKSGLVNLKLTPPTITLPVENSELPTIVATSEKIAVASSGISLPKILTFTLSTGGTHRILFKSGTDDLRQDSIMEQVFEKVNVLLLKDKETKRRNLRIRTYKVVPLGSVSGVIEFVNNSVALNDILRPLHEKTDELSFGSARKTLKKYQNDTRNKKIMAYDKICELIKPVLSQFFFNKFLTPERWYNSRLVYTHGVASSSIAGYVLGLGDRHNNNILLDQYTGEPIHIDLGVAFDQGKLLPIPETVPFRLTRDIVDGLGITGVKGMFTKSCEHVFRVLKTNDQNIRSILDVLRYDPLYSWTVSPLKLIELQAREDVNVPLPKPQGESEANNAIMGVQAKLDARGLSIEAMVRELISEATDARNLAQIYVGWSPFY</sequence>
<dbReference type="GO" id="GO:0006281">
    <property type="term" value="P:DNA repair"/>
    <property type="evidence" value="ECO:0007669"/>
    <property type="project" value="InterPro"/>
</dbReference>
<dbReference type="Pfam" id="PF02260">
    <property type="entry name" value="FATC"/>
    <property type="match status" value="1"/>
</dbReference>
<keyword evidence="16" id="KW-0156">Chromatin regulator</keyword>
<dbReference type="STRING" id="1382522.W6MMN6"/>
<feature type="domain" description="FAT" evidence="18">
    <location>
        <begin position="1750"/>
        <end position="2338"/>
    </location>
</feature>
<keyword evidence="11 16" id="KW-0067">ATP-binding</keyword>
<dbReference type="RefSeq" id="XP_022459818.1">
    <property type="nucleotide sequence ID" value="XM_022602257.1"/>
</dbReference>
<dbReference type="PROSITE" id="PS00916">
    <property type="entry name" value="PI3_4_KINASE_2"/>
    <property type="match status" value="1"/>
</dbReference>
<keyword evidence="16" id="KW-0158">Chromosome</keyword>
<proteinExistence type="inferred from homology"/>
<comment type="function">
    <text evidence="16">Serine/threonine protein kinase which activates checkpoint signaling upon genotoxic stresses such as ionizing radiation (IR), ultraviolet light (UV), or DNA replication stalling, thereby acting as a DNA damage sensor. Recognizes the substrate consensus sequence [ST]-Q. Phosphorylates histone H2A to form H2AS128ph (gamma-H2A) at sites of DNA damage, involved in the regulation of DNA damage response mechanism. Required for the control of telomere length and genome stability.</text>
</comment>
<evidence type="ECO:0000256" key="6">
    <source>
        <dbReference type="ARBA" id="ARBA00022527"/>
    </source>
</evidence>
<comment type="catalytic activity">
    <reaction evidence="14 16">
        <text>L-threonyl-[protein] + ATP = O-phospho-L-threonyl-[protein] + ADP + H(+)</text>
        <dbReference type="Rhea" id="RHEA:46608"/>
        <dbReference type="Rhea" id="RHEA-COMP:11060"/>
        <dbReference type="Rhea" id="RHEA-COMP:11605"/>
        <dbReference type="ChEBI" id="CHEBI:15378"/>
        <dbReference type="ChEBI" id="CHEBI:30013"/>
        <dbReference type="ChEBI" id="CHEBI:30616"/>
        <dbReference type="ChEBI" id="CHEBI:61977"/>
        <dbReference type="ChEBI" id="CHEBI:456216"/>
        <dbReference type="EC" id="2.7.11.1"/>
    </reaction>
</comment>
<dbReference type="PROSITE" id="PS51190">
    <property type="entry name" value="FATC"/>
    <property type="match status" value="1"/>
</dbReference>
<keyword evidence="6 16" id="KW-0723">Serine/threonine-protein kinase</keyword>
<dbReference type="InterPro" id="IPR000403">
    <property type="entry name" value="PI3/4_kinase_cat_dom"/>
</dbReference>
<keyword evidence="8 16" id="KW-0547">Nucleotide-binding</keyword>
<evidence type="ECO:0000259" key="19">
    <source>
        <dbReference type="PROSITE" id="PS51190"/>
    </source>
</evidence>
<dbReference type="GeneID" id="34521206"/>
<dbReference type="PANTHER" id="PTHR37079:SF4">
    <property type="entry name" value="SERINE_THREONINE-PROTEIN KINASE ATM"/>
    <property type="match status" value="1"/>
</dbReference>
<dbReference type="SMART" id="SM01343">
    <property type="entry name" value="FATC"/>
    <property type="match status" value="1"/>
</dbReference>
<dbReference type="InterPro" id="IPR011009">
    <property type="entry name" value="Kinase-like_dom_sf"/>
</dbReference>
<dbReference type="OrthoDB" id="381190at2759"/>
<keyword evidence="9 16" id="KW-0227">DNA damage</keyword>
<keyword evidence="10 16" id="KW-0418">Kinase</keyword>
<evidence type="ECO:0000256" key="7">
    <source>
        <dbReference type="ARBA" id="ARBA00022679"/>
    </source>
</evidence>
<dbReference type="SMART" id="SM00146">
    <property type="entry name" value="PI3Kc"/>
    <property type="match status" value="1"/>
</dbReference>
<dbReference type="InterPro" id="IPR057564">
    <property type="entry name" value="HEAT_ATR"/>
</dbReference>
<evidence type="ECO:0000256" key="9">
    <source>
        <dbReference type="ARBA" id="ARBA00022763"/>
    </source>
</evidence>
<dbReference type="EC" id="2.7.11.1" evidence="4 16"/>
<dbReference type="InterPro" id="IPR044107">
    <property type="entry name" value="PIKKc_ATM"/>
</dbReference>
<evidence type="ECO:0000256" key="2">
    <source>
        <dbReference type="ARBA" id="ARBA00004574"/>
    </source>
</evidence>
<reference evidence="20" key="1">
    <citation type="submission" date="2013-12" db="EMBL/GenBank/DDBJ databases">
        <authorList>
            <person name="Genoscope - CEA"/>
        </authorList>
    </citation>
    <scope>NUCLEOTIDE SEQUENCE</scope>
    <source>
        <strain evidence="20">CBS 1993</strain>
    </source>
</reference>
<dbReference type="GO" id="GO:0000781">
    <property type="term" value="C:chromosome, telomeric region"/>
    <property type="evidence" value="ECO:0007669"/>
    <property type="project" value="UniProtKB-SubCell"/>
</dbReference>
<evidence type="ECO:0000256" key="5">
    <source>
        <dbReference type="ARBA" id="ARBA00014619"/>
    </source>
</evidence>
<gene>
    <name evidence="20" type="ORF">KUCA_T00003805001</name>
</gene>
<dbReference type="SUPFAM" id="SSF56112">
    <property type="entry name" value="Protein kinase-like (PK-like)"/>
    <property type="match status" value="1"/>
</dbReference>
<feature type="domain" description="PI3K/PI4K catalytic" evidence="17">
    <location>
        <begin position="2436"/>
        <end position="2746"/>
    </location>
</feature>
<dbReference type="InterPro" id="IPR021668">
    <property type="entry name" value="TAN"/>
</dbReference>
<dbReference type="GO" id="GO:0106310">
    <property type="term" value="F:protein serine kinase activity"/>
    <property type="evidence" value="ECO:0007669"/>
    <property type="project" value="RHEA"/>
</dbReference>
<evidence type="ECO:0000256" key="3">
    <source>
        <dbReference type="ARBA" id="ARBA00010769"/>
    </source>
</evidence>
<dbReference type="GO" id="GO:0006325">
    <property type="term" value="P:chromatin organization"/>
    <property type="evidence" value="ECO:0007669"/>
    <property type="project" value="UniProtKB-KW"/>
</dbReference>
<evidence type="ECO:0000256" key="12">
    <source>
        <dbReference type="ARBA" id="ARBA00022895"/>
    </source>
</evidence>
<evidence type="ECO:0000256" key="16">
    <source>
        <dbReference type="RuleBase" id="RU365027"/>
    </source>
</evidence>
<dbReference type="HOGENOM" id="CLU_000178_8_1_1"/>
<feature type="domain" description="FATC" evidence="19">
    <location>
        <begin position="2748"/>
        <end position="2780"/>
    </location>
</feature>
<evidence type="ECO:0000256" key="4">
    <source>
        <dbReference type="ARBA" id="ARBA00012513"/>
    </source>
</evidence>
<dbReference type="GO" id="GO:0004674">
    <property type="term" value="F:protein serine/threonine kinase activity"/>
    <property type="evidence" value="ECO:0007669"/>
    <property type="project" value="UniProtKB-KW"/>
</dbReference>
<keyword evidence="21" id="KW-1185">Reference proteome</keyword>
<keyword evidence="13 16" id="KW-0539">Nucleus</keyword>
<dbReference type="Pfam" id="PF11640">
    <property type="entry name" value="TAN"/>
    <property type="match status" value="1"/>
</dbReference>
<evidence type="ECO:0000256" key="10">
    <source>
        <dbReference type="ARBA" id="ARBA00022777"/>
    </source>
</evidence>
<evidence type="ECO:0000259" key="18">
    <source>
        <dbReference type="PROSITE" id="PS51189"/>
    </source>
</evidence>
<dbReference type="PROSITE" id="PS51189">
    <property type="entry name" value="FAT"/>
    <property type="match status" value="1"/>
</dbReference>
<name>W6MMN6_9ASCO</name>
<comment type="catalytic activity">
    <reaction evidence="15">
        <text>L-seryl-[protein] + ATP = O-phospho-L-seryl-[protein] + ADP + H(+)</text>
        <dbReference type="Rhea" id="RHEA:17989"/>
        <dbReference type="Rhea" id="RHEA-COMP:9863"/>
        <dbReference type="Rhea" id="RHEA-COMP:11604"/>
        <dbReference type="ChEBI" id="CHEBI:15378"/>
        <dbReference type="ChEBI" id="CHEBI:29999"/>
        <dbReference type="ChEBI" id="CHEBI:30616"/>
        <dbReference type="ChEBI" id="CHEBI:83421"/>
        <dbReference type="ChEBI" id="CHEBI:456216"/>
        <dbReference type="EC" id="2.7.11.1"/>
    </reaction>
</comment>
<dbReference type="Gene3D" id="3.30.1010.10">
    <property type="entry name" value="Phosphatidylinositol 3-kinase Catalytic Subunit, Chain A, domain 4"/>
    <property type="match status" value="1"/>
</dbReference>
<organism evidence="20 21">
    <name type="scientific">Kuraishia capsulata CBS 1993</name>
    <dbReference type="NCBI Taxonomy" id="1382522"/>
    <lineage>
        <taxon>Eukaryota</taxon>
        <taxon>Fungi</taxon>
        <taxon>Dikarya</taxon>
        <taxon>Ascomycota</taxon>
        <taxon>Saccharomycotina</taxon>
        <taxon>Pichiomycetes</taxon>
        <taxon>Pichiales</taxon>
        <taxon>Pichiaceae</taxon>
        <taxon>Kuraishia</taxon>
    </lineage>
</organism>
<evidence type="ECO:0000259" key="17">
    <source>
        <dbReference type="PROSITE" id="PS50290"/>
    </source>
</evidence>
<dbReference type="GO" id="GO:0035556">
    <property type="term" value="P:intracellular signal transduction"/>
    <property type="evidence" value="ECO:0007669"/>
    <property type="project" value="UniProtKB-ARBA"/>
</dbReference>
<keyword evidence="7 16" id="KW-0808">Transferase</keyword>
<dbReference type="InterPro" id="IPR038980">
    <property type="entry name" value="ATM_plant"/>
</dbReference>
<evidence type="ECO:0000313" key="21">
    <source>
        <dbReference type="Proteomes" id="UP000019384"/>
    </source>
</evidence>
<dbReference type="PANTHER" id="PTHR37079">
    <property type="entry name" value="SERINE/THREONINE-PROTEIN KINASE ATM"/>
    <property type="match status" value="1"/>
</dbReference>
<evidence type="ECO:0000256" key="1">
    <source>
        <dbReference type="ARBA" id="ARBA00004123"/>
    </source>
</evidence>
<dbReference type="InterPro" id="IPR014009">
    <property type="entry name" value="PIK_FAT"/>
</dbReference>
<dbReference type="Gene3D" id="1.10.1070.11">
    <property type="entry name" value="Phosphatidylinositol 3-/4-kinase, catalytic domain"/>
    <property type="match status" value="1"/>
</dbReference>
<evidence type="ECO:0000256" key="8">
    <source>
        <dbReference type="ARBA" id="ARBA00022741"/>
    </source>
</evidence>
<dbReference type="GO" id="GO:0005634">
    <property type="term" value="C:nucleus"/>
    <property type="evidence" value="ECO:0007669"/>
    <property type="project" value="UniProtKB-SubCell"/>
</dbReference>
<comment type="subcellular location">
    <subcellularLocation>
        <location evidence="2 16">Chromosome</location>
        <location evidence="2 16">Telomere</location>
    </subcellularLocation>
    <subcellularLocation>
        <location evidence="1 16">Nucleus</location>
    </subcellularLocation>
</comment>
<dbReference type="Proteomes" id="UP000019384">
    <property type="component" value="Unassembled WGS sequence"/>
</dbReference>
<protein>
    <recommendedName>
        <fullName evidence="5 16">Serine/threonine-protein kinase Tel1</fullName>
        <ecNumber evidence="4 16">2.7.11.1</ecNumber>
    </recommendedName>
</protein>
<evidence type="ECO:0000256" key="13">
    <source>
        <dbReference type="ARBA" id="ARBA00023242"/>
    </source>
</evidence>
<evidence type="ECO:0000256" key="15">
    <source>
        <dbReference type="ARBA" id="ARBA00048679"/>
    </source>
</evidence>
<dbReference type="InterPro" id="IPR036940">
    <property type="entry name" value="PI3/4_kinase_cat_sf"/>
</dbReference>
<dbReference type="PROSITE" id="PS50290">
    <property type="entry name" value="PI3_4_KINASE_3"/>
    <property type="match status" value="1"/>
</dbReference>
<dbReference type="InterPro" id="IPR003152">
    <property type="entry name" value="FATC_dom"/>
</dbReference>
<dbReference type="PROSITE" id="PS00915">
    <property type="entry name" value="PI3_4_KINASE_1"/>
    <property type="match status" value="1"/>
</dbReference>
<comment type="similarity">
    <text evidence="3 16">Belongs to the PI3/PI4-kinase family. ATM subfamily.</text>
</comment>
<reference evidence="20" key="2">
    <citation type="submission" date="2014-02" db="EMBL/GenBank/DDBJ databases">
        <title>Complete DNA sequence of /Kuraishia capsulata/ illustrates novel genomic features among budding yeasts (/Saccharomycotina/).</title>
        <authorList>
            <person name="Morales L."/>
            <person name="Noel B."/>
            <person name="Porcel B."/>
            <person name="Marcet-Houben M."/>
            <person name="Hullo M-F."/>
            <person name="Sacerdot C."/>
            <person name="Tekaia F."/>
            <person name="Leh-Louis V."/>
            <person name="Despons L."/>
            <person name="Khanna V."/>
            <person name="Aury J-M."/>
            <person name="Barbe V."/>
            <person name="Couloux A."/>
            <person name="Labadie K."/>
            <person name="Pelletier E."/>
            <person name="Souciet J-L."/>
            <person name="Boekhout T."/>
            <person name="Gabaldon T."/>
            <person name="Wincker P."/>
            <person name="Dujon B."/>
        </authorList>
    </citation>
    <scope>NUCLEOTIDE SEQUENCE</scope>
    <source>
        <strain evidence="20">CBS 1993</strain>
    </source>
</reference>
<dbReference type="InterPro" id="IPR018936">
    <property type="entry name" value="PI3/4_kinase_CS"/>
</dbReference>
<dbReference type="CDD" id="cd05171">
    <property type="entry name" value="PIKKc_ATM"/>
    <property type="match status" value="1"/>
</dbReference>
<evidence type="ECO:0000256" key="11">
    <source>
        <dbReference type="ARBA" id="ARBA00022840"/>
    </source>
</evidence>
<dbReference type="GO" id="GO:0005524">
    <property type="term" value="F:ATP binding"/>
    <property type="evidence" value="ECO:0007669"/>
    <property type="project" value="UniProtKB-KW"/>
</dbReference>
<accession>W6MMN6</accession>
<dbReference type="SMART" id="SM01342">
    <property type="entry name" value="TAN"/>
    <property type="match status" value="1"/>
</dbReference>
<dbReference type="EMBL" id="HG793128">
    <property type="protein sequence ID" value="CDK27826.1"/>
    <property type="molecule type" value="Genomic_DNA"/>
</dbReference>
<evidence type="ECO:0000313" key="20">
    <source>
        <dbReference type="EMBL" id="CDK27826.1"/>
    </source>
</evidence>
<dbReference type="Pfam" id="PF00454">
    <property type="entry name" value="PI3_PI4_kinase"/>
    <property type="match status" value="1"/>
</dbReference>
<dbReference type="Pfam" id="PF23593">
    <property type="entry name" value="HEAT_ATR"/>
    <property type="match status" value="1"/>
</dbReference>
<keyword evidence="12 16" id="KW-0779">Telomere</keyword>